<dbReference type="Proteomes" id="UP000663854">
    <property type="component" value="Unassembled WGS sequence"/>
</dbReference>
<dbReference type="EMBL" id="CAJNOL010003601">
    <property type="protein sequence ID" value="CAF1568450.1"/>
    <property type="molecule type" value="Genomic_DNA"/>
</dbReference>
<reference evidence="2" key="1">
    <citation type="submission" date="2021-02" db="EMBL/GenBank/DDBJ databases">
        <authorList>
            <person name="Nowell W R."/>
        </authorList>
    </citation>
    <scope>NUCLEOTIDE SEQUENCE</scope>
</reference>
<sequence length="302" mass="34697">MSNKCSLSWCDLPKYELTFGLDEVLIETYPALNIALCALSKILTNDFLLSNFSAHFVPFDEYTGIFPNNVSETIMNQIRDAFTQSNIPSIILQQDELIIAPVHGAVYGDYSGRQKETDINIIYLNKELIDCSKADDHPNDVIKYGALILFTTIHELGHWSFHHYACNMDHDLATPKGVLMEEAGDAIEFLLFGFRIQHYGPEHPKFLIDEIVTKFNNSYRIIPLDYLKKLFLERTYANVIDHLSLKISIKQLRETIVLSEELMKFNFKRVFNPTDEPTLQVPTTGASIQIGKRIFDPRHKDY</sequence>
<keyword evidence="3" id="KW-1185">Reference proteome</keyword>
<evidence type="ECO:0000313" key="1">
    <source>
        <dbReference type="EMBL" id="CAF0893915.1"/>
    </source>
</evidence>
<name>A0A815YCP9_9BILA</name>
<accession>A0A815YCP9</accession>
<gene>
    <name evidence="2" type="ORF">JXQ802_LOCUS44964</name>
    <name evidence="1" type="ORF">PYM288_LOCUS9167</name>
</gene>
<dbReference type="Proteomes" id="UP000663870">
    <property type="component" value="Unassembled WGS sequence"/>
</dbReference>
<evidence type="ECO:0000313" key="2">
    <source>
        <dbReference type="EMBL" id="CAF1568450.1"/>
    </source>
</evidence>
<organism evidence="2 3">
    <name type="scientific">Rotaria sordida</name>
    <dbReference type="NCBI Taxonomy" id="392033"/>
    <lineage>
        <taxon>Eukaryota</taxon>
        <taxon>Metazoa</taxon>
        <taxon>Spiralia</taxon>
        <taxon>Gnathifera</taxon>
        <taxon>Rotifera</taxon>
        <taxon>Eurotatoria</taxon>
        <taxon>Bdelloidea</taxon>
        <taxon>Philodinida</taxon>
        <taxon>Philodinidae</taxon>
        <taxon>Rotaria</taxon>
    </lineage>
</organism>
<proteinExistence type="predicted"/>
<evidence type="ECO:0000313" key="3">
    <source>
        <dbReference type="Proteomes" id="UP000663870"/>
    </source>
</evidence>
<protein>
    <submittedName>
        <fullName evidence="2">Uncharacterized protein</fullName>
    </submittedName>
</protein>
<dbReference type="EMBL" id="CAJNOH010000129">
    <property type="protein sequence ID" value="CAF0893915.1"/>
    <property type="molecule type" value="Genomic_DNA"/>
</dbReference>
<dbReference type="AlphaFoldDB" id="A0A815YCP9"/>
<comment type="caution">
    <text evidence="2">The sequence shown here is derived from an EMBL/GenBank/DDBJ whole genome shotgun (WGS) entry which is preliminary data.</text>
</comment>